<comment type="caution">
    <text evidence="2">The sequence shown here is derived from an EMBL/GenBank/DDBJ whole genome shotgun (WGS) entry which is preliminary data.</text>
</comment>
<feature type="region of interest" description="Disordered" evidence="1">
    <location>
        <begin position="421"/>
        <end position="449"/>
    </location>
</feature>
<evidence type="ECO:0000313" key="3">
    <source>
        <dbReference type="Proteomes" id="UP000632849"/>
    </source>
</evidence>
<protein>
    <recommendedName>
        <fullName evidence="4">Amidoligase enzyme</fullName>
    </recommendedName>
</protein>
<dbReference type="AlphaFoldDB" id="A0A919ER78"/>
<proteinExistence type="predicted"/>
<reference evidence="2" key="2">
    <citation type="submission" date="2020-09" db="EMBL/GenBank/DDBJ databases">
        <authorList>
            <person name="Sun Q."/>
            <person name="Ohkuma M."/>
        </authorList>
    </citation>
    <scope>NUCLEOTIDE SEQUENCE</scope>
    <source>
        <strain evidence="2">JCM 4122</strain>
    </source>
</reference>
<organism evidence="2 3">
    <name type="scientific">Streptomyces filamentosus</name>
    <name type="common">Streptomyces roseosporus</name>
    <dbReference type="NCBI Taxonomy" id="67294"/>
    <lineage>
        <taxon>Bacteria</taxon>
        <taxon>Bacillati</taxon>
        <taxon>Actinomycetota</taxon>
        <taxon>Actinomycetes</taxon>
        <taxon>Kitasatosporales</taxon>
        <taxon>Streptomycetaceae</taxon>
        <taxon>Streptomyces</taxon>
    </lineage>
</organism>
<dbReference type="EMBL" id="BNBE01000003">
    <property type="protein sequence ID" value="GHG22729.1"/>
    <property type="molecule type" value="Genomic_DNA"/>
</dbReference>
<dbReference type="InterPro" id="IPR022025">
    <property type="entry name" value="Amidoligase_2"/>
</dbReference>
<evidence type="ECO:0008006" key="4">
    <source>
        <dbReference type="Google" id="ProtNLM"/>
    </source>
</evidence>
<evidence type="ECO:0000313" key="2">
    <source>
        <dbReference type="EMBL" id="GHG22729.1"/>
    </source>
</evidence>
<gene>
    <name evidence="2" type="ORF">GCM10017667_68370</name>
</gene>
<feature type="region of interest" description="Disordered" evidence="1">
    <location>
        <begin position="17"/>
        <end position="36"/>
    </location>
</feature>
<name>A0A919ER78_STRFL</name>
<reference evidence="2" key="1">
    <citation type="journal article" date="2014" name="Int. J. Syst. Evol. Microbiol.">
        <title>Complete genome sequence of Corynebacterium casei LMG S-19264T (=DSM 44701T), isolated from a smear-ripened cheese.</title>
        <authorList>
            <consortium name="US DOE Joint Genome Institute (JGI-PGF)"/>
            <person name="Walter F."/>
            <person name="Albersmeier A."/>
            <person name="Kalinowski J."/>
            <person name="Ruckert C."/>
        </authorList>
    </citation>
    <scope>NUCLEOTIDE SEQUENCE</scope>
    <source>
        <strain evidence="2">JCM 4122</strain>
    </source>
</reference>
<evidence type="ECO:0000256" key="1">
    <source>
        <dbReference type="SAM" id="MobiDB-lite"/>
    </source>
</evidence>
<sequence>MGSGSRIDHQHHLVATTAAGTTISAPSQGVSLSPEDEHQQLVSRVLQLGTAVAEGRDNPEELAEFYELRQRLQEEFGHAEDSLDEQIVQATGTGVSVPQQRDLPPEWGSAEERAVQRAAAQQVLDEVAAEHQAAASLQEQAREQWPPDEVSYTEDFDAFQRDYDAARDRAERGEQVVPYMTENATGGLGAREGGRGFGVEIEFDIEPGVDRRQAIRNIARELRDAGLSRTAEQYRYHAQQNAGYTDAPDAWRLEEDCTVAGELVSPILYDEPQTWQNLATACEIIERNGGRASFGTGGHVHVGMHDFDHDVANHTRLMQMYKAHEDVLYRLAQNPASEGNQHRGTRWCSPNPVPSEGYSSISDISSFHGQAVNLSGARRGGQSAHGEFRLWDGSLNPSVIQTQVKLSLGMAAAAVRQDTAVSGPRMELGSHREQRRQAGLGQRRRLSGDDWRTTTANFRNLVDSLFQRPEDKAQATALFHETRWQRR</sequence>
<accession>A0A919ER78</accession>
<keyword evidence="3" id="KW-1185">Reference proteome</keyword>
<dbReference type="RefSeq" id="WP_190044186.1">
    <property type="nucleotide sequence ID" value="NZ_BNBE01000003.1"/>
</dbReference>
<feature type="compositionally biased region" description="Polar residues" evidence="1">
    <location>
        <begin position="18"/>
        <end position="31"/>
    </location>
</feature>
<dbReference type="Proteomes" id="UP000632849">
    <property type="component" value="Unassembled WGS sequence"/>
</dbReference>
<dbReference type="Pfam" id="PF12224">
    <property type="entry name" value="Amidoligase_2"/>
    <property type="match status" value="1"/>
</dbReference>